<dbReference type="OrthoDB" id="40334at2759"/>
<comment type="caution">
    <text evidence="1">The sequence shown here is derived from an EMBL/GenBank/DDBJ whole genome shotgun (WGS) entry which is preliminary data.</text>
</comment>
<protein>
    <submittedName>
        <fullName evidence="1">Uncharacterized protein</fullName>
    </submittedName>
</protein>
<dbReference type="EMBL" id="MLYV02000398">
    <property type="protein sequence ID" value="PSS02369.1"/>
    <property type="molecule type" value="Genomic_DNA"/>
</dbReference>
<name>A0A2R6Q5H0_9APHY</name>
<dbReference type="AlphaFoldDB" id="A0A2R6Q5H0"/>
<evidence type="ECO:0000313" key="2">
    <source>
        <dbReference type="Proteomes" id="UP000186601"/>
    </source>
</evidence>
<dbReference type="STRING" id="98765.A0A2R6Q5H0"/>
<keyword evidence="2" id="KW-1185">Reference proteome</keyword>
<gene>
    <name evidence="1" type="ORF">PHLCEN_2v4062</name>
</gene>
<sequence length="123" mass="13493">METSLPDADAIAQASNLAVYDLDGKEVKFGDLFKEQKTIVIFIRSAFVSQLASVRRESLEEAGVNLLIIGCGDYQPIKNYSENLERTPAGQPKKTYLEGQSFLGNALSSIWVIIAKTSNSHLV</sequence>
<accession>A0A2R6Q5H0</accession>
<reference evidence="1 2" key="1">
    <citation type="submission" date="2018-02" db="EMBL/GenBank/DDBJ databases">
        <title>Genome sequence of the basidiomycete white-rot fungus Phlebia centrifuga.</title>
        <authorList>
            <person name="Granchi Z."/>
            <person name="Peng M."/>
            <person name="de Vries R.P."/>
            <person name="Hilden K."/>
            <person name="Makela M.R."/>
            <person name="Grigoriev I."/>
            <person name="Riley R."/>
        </authorList>
    </citation>
    <scope>NUCLEOTIDE SEQUENCE [LARGE SCALE GENOMIC DNA]</scope>
    <source>
        <strain evidence="1 2">FBCC195</strain>
    </source>
</reference>
<organism evidence="1 2">
    <name type="scientific">Hermanssonia centrifuga</name>
    <dbReference type="NCBI Taxonomy" id="98765"/>
    <lineage>
        <taxon>Eukaryota</taxon>
        <taxon>Fungi</taxon>
        <taxon>Dikarya</taxon>
        <taxon>Basidiomycota</taxon>
        <taxon>Agaricomycotina</taxon>
        <taxon>Agaricomycetes</taxon>
        <taxon>Polyporales</taxon>
        <taxon>Meruliaceae</taxon>
        <taxon>Hermanssonia</taxon>
    </lineage>
</organism>
<evidence type="ECO:0000313" key="1">
    <source>
        <dbReference type="EMBL" id="PSS02369.1"/>
    </source>
</evidence>
<dbReference type="Proteomes" id="UP000186601">
    <property type="component" value="Unassembled WGS sequence"/>
</dbReference>
<proteinExistence type="predicted"/>